<keyword evidence="2" id="KW-1185">Reference proteome</keyword>
<organism evidence="1 2">
    <name type="scientific">Lacticaseibacillus yichunensis</name>
    <dbReference type="NCBI Taxonomy" id="2486015"/>
    <lineage>
        <taxon>Bacteria</taxon>
        <taxon>Bacillati</taxon>
        <taxon>Bacillota</taxon>
        <taxon>Bacilli</taxon>
        <taxon>Lactobacillales</taxon>
        <taxon>Lactobacillaceae</taxon>
        <taxon>Lacticaseibacillus</taxon>
    </lineage>
</organism>
<accession>A0ABW4CUF0</accession>
<dbReference type="Proteomes" id="UP001597192">
    <property type="component" value="Unassembled WGS sequence"/>
</dbReference>
<protein>
    <recommendedName>
        <fullName evidence="3">EF-hand domain-containing protein</fullName>
    </recommendedName>
</protein>
<evidence type="ECO:0000313" key="2">
    <source>
        <dbReference type="Proteomes" id="UP001597192"/>
    </source>
</evidence>
<proteinExistence type="predicted"/>
<name>A0ABW4CUF0_9LACO</name>
<reference evidence="2" key="1">
    <citation type="journal article" date="2019" name="Int. J. Syst. Evol. Microbiol.">
        <title>The Global Catalogue of Microorganisms (GCM) 10K type strain sequencing project: providing services to taxonomists for standard genome sequencing and annotation.</title>
        <authorList>
            <consortium name="The Broad Institute Genomics Platform"/>
            <consortium name="The Broad Institute Genome Sequencing Center for Infectious Disease"/>
            <person name="Wu L."/>
            <person name="Ma J."/>
        </authorList>
    </citation>
    <scope>NUCLEOTIDE SEQUENCE [LARGE SCALE GENOMIC DNA]</scope>
    <source>
        <strain evidence="2">CCM 8947</strain>
    </source>
</reference>
<dbReference type="EMBL" id="JBHTOG010000059">
    <property type="protein sequence ID" value="MFD1433186.1"/>
    <property type="molecule type" value="Genomic_DNA"/>
</dbReference>
<evidence type="ECO:0008006" key="3">
    <source>
        <dbReference type="Google" id="ProtNLM"/>
    </source>
</evidence>
<dbReference type="RefSeq" id="WP_125696879.1">
    <property type="nucleotide sequence ID" value="NZ_JBHTOG010000059.1"/>
</dbReference>
<gene>
    <name evidence="1" type="ORF">ACFQ47_10975</name>
</gene>
<evidence type="ECO:0000313" key="1">
    <source>
        <dbReference type="EMBL" id="MFD1433186.1"/>
    </source>
</evidence>
<comment type="caution">
    <text evidence="1">The sequence shown here is derived from an EMBL/GenBank/DDBJ whole genome shotgun (WGS) entry which is preliminary data.</text>
</comment>
<sequence>MPGLRNTEKTIINQLFDQEMFTSTPADHETAAAKNAREAYKRPETQRRINYFLRDLIGTTPLNFQDDLLLLTGPGRLSQFEVQVLLATLKAVVNSLEMQDVTGDGVVDCLAIVTTVQSQLPEHTAREVRKCIDDLFVTRFPLFVPDRPEMDAGEAETEIEEYWDVSPDFLAEAQNLVLFLQAQEEPAPVTASQRVNLFLLKHTYLAAAAQPELWQTLLANKIQIEAQWRQLDRFYLEIGDDYALLLDASRTPLRSRPYFIAAKVAQTLGQGLPDAALNGRIRSIGKQLYPHAEVAAILVRQALTENAFAYQRDDFWLATPLAGRLKLVLDEQEDFDD</sequence>